<keyword evidence="1" id="KW-1133">Transmembrane helix</keyword>
<dbReference type="AlphaFoldDB" id="X1JAF0"/>
<accession>X1JAF0</accession>
<sequence>WFDTGKTLYEKLEKEALKLFQQTWPDIKSRRIKGKRQMGKGSFHQVKDLEKIGRINLISGLNLLIFFTVSGSLILSPLMIFDFSNRELFIISLSYFAFSGT</sequence>
<evidence type="ECO:0000313" key="2">
    <source>
        <dbReference type="EMBL" id="GAH78455.1"/>
    </source>
</evidence>
<gene>
    <name evidence="2" type="ORF">S03H2_64415</name>
</gene>
<evidence type="ECO:0000256" key="1">
    <source>
        <dbReference type="SAM" id="Phobius"/>
    </source>
</evidence>
<dbReference type="EMBL" id="BARU01041839">
    <property type="protein sequence ID" value="GAH78455.1"/>
    <property type="molecule type" value="Genomic_DNA"/>
</dbReference>
<comment type="caution">
    <text evidence="2">The sequence shown here is derived from an EMBL/GenBank/DDBJ whole genome shotgun (WGS) entry which is preliminary data.</text>
</comment>
<organism evidence="2">
    <name type="scientific">marine sediment metagenome</name>
    <dbReference type="NCBI Taxonomy" id="412755"/>
    <lineage>
        <taxon>unclassified sequences</taxon>
        <taxon>metagenomes</taxon>
        <taxon>ecological metagenomes</taxon>
    </lineage>
</organism>
<proteinExistence type="predicted"/>
<feature type="transmembrane region" description="Helical" evidence="1">
    <location>
        <begin position="57"/>
        <end position="80"/>
    </location>
</feature>
<keyword evidence="1" id="KW-0812">Transmembrane</keyword>
<feature type="non-terminal residue" evidence="2">
    <location>
        <position position="1"/>
    </location>
</feature>
<protein>
    <submittedName>
        <fullName evidence="2">Uncharacterized protein</fullName>
    </submittedName>
</protein>
<reference evidence="2" key="1">
    <citation type="journal article" date="2014" name="Front. Microbiol.">
        <title>High frequency of phylogenetically diverse reductive dehalogenase-homologous genes in deep subseafloor sedimentary metagenomes.</title>
        <authorList>
            <person name="Kawai M."/>
            <person name="Futagami T."/>
            <person name="Toyoda A."/>
            <person name="Takaki Y."/>
            <person name="Nishi S."/>
            <person name="Hori S."/>
            <person name="Arai W."/>
            <person name="Tsubouchi T."/>
            <person name="Morono Y."/>
            <person name="Uchiyama I."/>
            <person name="Ito T."/>
            <person name="Fujiyama A."/>
            <person name="Inagaki F."/>
            <person name="Takami H."/>
        </authorList>
    </citation>
    <scope>NUCLEOTIDE SEQUENCE</scope>
    <source>
        <strain evidence="2">Expedition CK06-06</strain>
    </source>
</reference>
<name>X1JAF0_9ZZZZ</name>
<dbReference type="Gene3D" id="3.40.50.12230">
    <property type="match status" value="1"/>
</dbReference>
<keyword evidence="1" id="KW-0472">Membrane</keyword>